<proteinExistence type="predicted"/>
<dbReference type="EMBL" id="BLAL01000027">
    <property type="protein sequence ID" value="GES76974.1"/>
    <property type="molecule type" value="Genomic_DNA"/>
</dbReference>
<evidence type="ECO:0000313" key="2">
    <source>
        <dbReference type="Proteomes" id="UP000615446"/>
    </source>
</evidence>
<dbReference type="OrthoDB" id="19861at2759"/>
<protein>
    <recommendedName>
        <fullName evidence="3">Crinkler effector protein N-terminal domain-containing protein</fullName>
    </recommendedName>
</protein>
<comment type="caution">
    <text evidence="1">The sequence shown here is derived from an EMBL/GenBank/DDBJ whole genome shotgun (WGS) entry which is preliminary data.</text>
</comment>
<dbReference type="PANTHER" id="PTHR33129">
    <property type="entry name" value="PROTEIN KINASE DOMAIN-CONTAINING PROTEIN-RELATED"/>
    <property type="match status" value="1"/>
</dbReference>
<accession>A0A8H3KXZ5</accession>
<evidence type="ECO:0008006" key="3">
    <source>
        <dbReference type="Google" id="ProtNLM"/>
    </source>
</evidence>
<evidence type="ECO:0000313" key="1">
    <source>
        <dbReference type="EMBL" id="GES76974.1"/>
    </source>
</evidence>
<dbReference type="PANTHER" id="PTHR33129:SF1">
    <property type="entry name" value="ATP-BINDING PROTEIN"/>
    <property type="match status" value="1"/>
</dbReference>
<gene>
    <name evidence="1" type="ORF">RCL2_000436100</name>
</gene>
<dbReference type="Proteomes" id="UP000615446">
    <property type="component" value="Unassembled WGS sequence"/>
</dbReference>
<dbReference type="InterPro" id="IPR052980">
    <property type="entry name" value="Crinkler_effector"/>
</dbReference>
<dbReference type="AlphaFoldDB" id="A0A8H3KXZ5"/>
<name>A0A8H3KXZ5_9GLOM</name>
<reference evidence="1" key="1">
    <citation type="submission" date="2019-10" db="EMBL/GenBank/DDBJ databases">
        <title>Conservation and host-specific expression of non-tandemly repeated heterogenous ribosome RNA gene in arbuscular mycorrhizal fungi.</title>
        <authorList>
            <person name="Maeda T."/>
            <person name="Kobayashi Y."/>
            <person name="Nakagawa T."/>
            <person name="Ezawa T."/>
            <person name="Yamaguchi K."/>
            <person name="Bino T."/>
            <person name="Nishimoto Y."/>
            <person name="Shigenobu S."/>
            <person name="Kawaguchi M."/>
        </authorList>
    </citation>
    <scope>NUCLEOTIDE SEQUENCE</scope>
    <source>
        <strain evidence="1">HR1</strain>
    </source>
</reference>
<sequence length="637" mass="74611">MNHDSKLLNPREVSLGGILFYIICVFGRDIDRQKSCRHGWDNLFQKSSVEREYYYENLVISNLYRNKLVVEIYRKSKIGFYYYIHSLSSKYTIVKYSFTLNMSLYKAIASLELLQEERKALRVLFTNNPSKETQAEKIIPTCTNEEQVEYLRELLTSDEHQGKRKSTESNGFNKKQKFDPLFENICNLVRNQKQKLCAIQDQQDNTIIQHDEDLAVLEKSVLYVRKSYKYLYNKLEKKSADGLKRFLITGTSGIGKSCFLIYVLIQLLCDDVTVIFQPLNDKYFYCFKNLTVTRGTYDDFLSLFGSPTTWYLADGAISPKLVQATTVVSLSPNGIATKDFQEFEKRHPIEYYMGPWTLEELLSCRKHVFPLVPKEIVTNLFHKAGGVPRYVLQNVEVSIRNVIGNNIGHEGRPDAKEMEIVEKEACKRIELAISETDDFDKIIKCFTENEGTYVEISNRIVHRIPDETHCDYHYEWASAYVFDRIQERLEEKAWVDCLHKIRIMRNPYEASARGFLFECYAIHLFRTGNQKFEVRKLRGEEKDQFSIHLTVSEHHPIKQVELTKVITSMPVYISDQNAKIQLYFVVPDDIYDKFEHQIYTTRDKDSNEDRQVLRMDSAIKNVEQWALKVQINPILEE</sequence>
<organism evidence="1 2">
    <name type="scientific">Rhizophagus clarus</name>
    <dbReference type="NCBI Taxonomy" id="94130"/>
    <lineage>
        <taxon>Eukaryota</taxon>
        <taxon>Fungi</taxon>
        <taxon>Fungi incertae sedis</taxon>
        <taxon>Mucoromycota</taxon>
        <taxon>Glomeromycotina</taxon>
        <taxon>Glomeromycetes</taxon>
        <taxon>Glomerales</taxon>
        <taxon>Glomeraceae</taxon>
        <taxon>Rhizophagus</taxon>
    </lineage>
</organism>